<dbReference type="KEGG" id="sdv:BN159_2113"/>
<evidence type="ECO:0000256" key="3">
    <source>
        <dbReference type="ARBA" id="ARBA00023326"/>
    </source>
</evidence>
<dbReference type="InterPro" id="IPR013319">
    <property type="entry name" value="GH11/12"/>
</dbReference>
<proteinExistence type="inferred from homology"/>
<dbReference type="HOGENOM" id="CLU_060511_0_0_11"/>
<dbReference type="Gene3D" id="2.60.40.290">
    <property type="match status" value="1"/>
</dbReference>
<dbReference type="InterPro" id="IPR002594">
    <property type="entry name" value="GH12"/>
</dbReference>
<dbReference type="RefSeq" id="WP_015656886.1">
    <property type="nucleotide sequence ID" value="NC_020504.1"/>
</dbReference>
<dbReference type="SUPFAM" id="SSF49899">
    <property type="entry name" value="Concanavalin A-like lectins/glucanases"/>
    <property type="match status" value="1"/>
</dbReference>
<dbReference type="STRING" id="1214101.BN159_2113"/>
<dbReference type="Gene3D" id="2.60.120.180">
    <property type="match status" value="1"/>
</dbReference>
<dbReference type="SUPFAM" id="SSF49384">
    <property type="entry name" value="Carbohydrate-binding domain"/>
    <property type="match status" value="1"/>
</dbReference>
<reference evidence="7 8" key="1">
    <citation type="journal article" date="2012" name="J. Bacteriol.">
        <title>Genome sequence of the bacterium Streptomyces davawensis JCM 4913 and heterologous production of the unique antibiotic roseoflavin.</title>
        <authorList>
            <person name="Jankowitsch F."/>
            <person name="Schwarz J."/>
            <person name="Ruckert C."/>
            <person name="Gust B."/>
            <person name="Szczepanowski R."/>
            <person name="Blom J."/>
            <person name="Pelzer S."/>
            <person name="Kalinowski J."/>
            <person name="Mack M."/>
        </authorList>
    </citation>
    <scope>NUCLEOTIDE SEQUENCE [LARGE SCALE GENOMIC DNA]</scope>
    <source>
        <strain evidence="8">DSM 101723 / JCM 4913 / KCC S-0913 / 768</strain>
    </source>
</reference>
<dbReference type="Pfam" id="PF00553">
    <property type="entry name" value="CBM_2"/>
    <property type="match status" value="1"/>
</dbReference>
<keyword evidence="4" id="KW-0378">Hydrolase</keyword>
<evidence type="ECO:0000313" key="8">
    <source>
        <dbReference type="Proteomes" id="UP000008043"/>
    </source>
</evidence>
<evidence type="ECO:0000256" key="4">
    <source>
        <dbReference type="RuleBase" id="RU361163"/>
    </source>
</evidence>
<dbReference type="AlphaFoldDB" id="K4R007"/>
<dbReference type="eggNOG" id="COG5297">
    <property type="taxonomic scope" value="Bacteria"/>
</dbReference>
<dbReference type="EMBL" id="HE971709">
    <property type="protein sequence ID" value="CCK26492.1"/>
    <property type="molecule type" value="Genomic_DNA"/>
</dbReference>
<evidence type="ECO:0000256" key="2">
    <source>
        <dbReference type="ARBA" id="ARBA00022729"/>
    </source>
</evidence>
<gene>
    <name evidence="7" type="primary">celA1</name>
    <name evidence="7" type="ORF">BN159_2113</name>
</gene>
<accession>K4R007</accession>
<evidence type="ECO:0000256" key="1">
    <source>
        <dbReference type="ARBA" id="ARBA00005519"/>
    </source>
</evidence>
<dbReference type="SMART" id="SM00637">
    <property type="entry name" value="CBD_II"/>
    <property type="match status" value="1"/>
</dbReference>
<dbReference type="Pfam" id="PF01670">
    <property type="entry name" value="Glyco_hydro_12"/>
    <property type="match status" value="1"/>
</dbReference>
<keyword evidence="8" id="KW-1185">Reference proteome</keyword>
<feature type="signal peptide" evidence="5">
    <location>
        <begin position="1"/>
        <end position="37"/>
    </location>
</feature>
<keyword evidence="2 5" id="KW-0732">Signal</keyword>
<keyword evidence="4" id="KW-0119">Carbohydrate metabolism</keyword>
<evidence type="ECO:0000259" key="6">
    <source>
        <dbReference type="PROSITE" id="PS51173"/>
    </source>
</evidence>
<feature type="chain" id="PRO_5003879725" evidence="5">
    <location>
        <begin position="38"/>
        <end position="375"/>
    </location>
</feature>
<dbReference type="PATRIC" id="fig|1214101.3.peg.2145"/>
<evidence type="ECO:0000313" key="7">
    <source>
        <dbReference type="EMBL" id="CCK26492.1"/>
    </source>
</evidence>
<name>K4R007_STRDJ</name>
<keyword evidence="3 4" id="KW-0624">Polysaccharide degradation</keyword>
<dbReference type="PANTHER" id="PTHR34002:SF9">
    <property type="entry name" value="XYLOGLUCAN-SPECIFIC ENDO-BETA-1,4-GLUCANASE A"/>
    <property type="match status" value="1"/>
</dbReference>
<dbReference type="GO" id="GO:0000272">
    <property type="term" value="P:polysaccharide catabolic process"/>
    <property type="evidence" value="ECO:0007669"/>
    <property type="project" value="UniProtKB-KW"/>
</dbReference>
<feature type="domain" description="CBM2" evidence="6">
    <location>
        <begin position="266"/>
        <end position="375"/>
    </location>
</feature>
<dbReference type="PROSITE" id="PS51173">
    <property type="entry name" value="CBM2"/>
    <property type="match status" value="1"/>
</dbReference>
<dbReference type="InterPro" id="IPR008965">
    <property type="entry name" value="CBM2/CBM3_carb-bd_dom_sf"/>
</dbReference>
<dbReference type="InterPro" id="IPR001919">
    <property type="entry name" value="CBD2"/>
</dbReference>
<dbReference type="Proteomes" id="UP000008043">
    <property type="component" value="Chromosome"/>
</dbReference>
<comment type="similarity">
    <text evidence="1 4">Belongs to the glycosyl hydrolase 12 (cellulase H) family.</text>
</comment>
<dbReference type="InterPro" id="IPR013320">
    <property type="entry name" value="ConA-like_dom_sf"/>
</dbReference>
<evidence type="ECO:0000256" key="5">
    <source>
        <dbReference type="SAM" id="SignalP"/>
    </source>
</evidence>
<dbReference type="OrthoDB" id="2557744at2"/>
<sequence>MRSSLHRLRTVRALLGAVLTALATLAALVAAGPPAQADTTICEQFGSTVIQGRYVVQNNRWGTSAAQCVTATDTGFRVTQADGSVPTNGAPKSYPSIFNGCHYTNCSPGTALPAQVSTISSAPSSISYGFVSNAVYNASYDIWLDPTPRTDGVNATEIMIWFNRVGSIQPIGSPVGTATVGGRSWEVWTGGNGTNDVISFVAPSAISSWNFDVMDFVDQAVARGMAQPNWYLTSVQAGFEPWQNGAGLAVNSFSSTVNTGGGTDPGEPGDPTCSVAYDTNVWQGGFTANVTVRNTGSAAVDGWQLGFTLPSGQRITGSWNANLSGATGAVVASPVAHNTRIAAGGSQSFGFQGTYSGTFDEPSGFTLNGTACTVA</sequence>
<dbReference type="PANTHER" id="PTHR34002">
    <property type="entry name" value="BLR1656 PROTEIN"/>
    <property type="match status" value="1"/>
</dbReference>
<keyword evidence="4" id="KW-0326">Glycosidase</keyword>
<organism evidence="7 8">
    <name type="scientific">Streptomyces davaonensis (strain DSM 101723 / JCM 4913 / KCC S-0913 / 768)</name>
    <dbReference type="NCBI Taxonomy" id="1214101"/>
    <lineage>
        <taxon>Bacteria</taxon>
        <taxon>Bacillati</taxon>
        <taxon>Actinomycetota</taxon>
        <taxon>Actinomycetes</taxon>
        <taxon>Kitasatosporales</taxon>
        <taxon>Streptomycetaceae</taxon>
        <taxon>Streptomyces</taxon>
    </lineage>
</organism>
<protein>
    <submittedName>
        <fullName evidence="7">Endo-1,4-beta-glucanase</fullName>
    </submittedName>
</protein>
<dbReference type="InterPro" id="IPR012291">
    <property type="entry name" value="CBM2_carb-bd_dom_sf"/>
</dbReference>
<dbReference type="GO" id="GO:0030247">
    <property type="term" value="F:polysaccharide binding"/>
    <property type="evidence" value="ECO:0007669"/>
    <property type="project" value="UniProtKB-UniRule"/>
</dbReference>
<dbReference type="GO" id="GO:0008810">
    <property type="term" value="F:cellulase activity"/>
    <property type="evidence" value="ECO:0007669"/>
    <property type="project" value="InterPro"/>
</dbReference>